<evidence type="ECO:0000256" key="1">
    <source>
        <dbReference type="SAM" id="MobiDB-lite"/>
    </source>
</evidence>
<evidence type="ECO:0000313" key="2">
    <source>
        <dbReference type="EMBL" id="KAG8172238.1"/>
    </source>
</evidence>
<dbReference type="Proteomes" id="UP000827092">
    <property type="component" value="Unassembled WGS sequence"/>
</dbReference>
<name>A0AAV6TKM9_9ARAC</name>
<dbReference type="EMBL" id="JAFNEN010002942">
    <property type="protein sequence ID" value="KAG8172238.1"/>
    <property type="molecule type" value="Genomic_DNA"/>
</dbReference>
<comment type="caution">
    <text evidence="2">The sequence shown here is derived from an EMBL/GenBank/DDBJ whole genome shotgun (WGS) entry which is preliminary data.</text>
</comment>
<dbReference type="AlphaFoldDB" id="A0AAV6TKM9"/>
<feature type="compositionally biased region" description="Basic and acidic residues" evidence="1">
    <location>
        <begin position="1"/>
        <end position="10"/>
    </location>
</feature>
<proteinExistence type="predicted"/>
<sequence length="88" mass="9796">MVLEVSRRPNESTAGGGRPHSGSPRSLAGGAARLDPPRFHLWKWPSLSATRWDPERCELLPWDRTRPEENSGGGPYGSDVSNRCQIWV</sequence>
<reference evidence="2 3" key="1">
    <citation type="journal article" date="2022" name="Nat. Ecol. Evol.">
        <title>A masculinizing supergene underlies an exaggerated male reproductive morph in a spider.</title>
        <authorList>
            <person name="Hendrickx F."/>
            <person name="De Corte Z."/>
            <person name="Sonet G."/>
            <person name="Van Belleghem S.M."/>
            <person name="Kostlbacher S."/>
            <person name="Vangestel C."/>
        </authorList>
    </citation>
    <scope>NUCLEOTIDE SEQUENCE [LARGE SCALE GENOMIC DNA]</scope>
    <source>
        <strain evidence="2">W744_W776</strain>
    </source>
</reference>
<gene>
    <name evidence="2" type="ORF">JTE90_005345</name>
</gene>
<evidence type="ECO:0000313" key="3">
    <source>
        <dbReference type="Proteomes" id="UP000827092"/>
    </source>
</evidence>
<organism evidence="2 3">
    <name type="scientific">Oedothorax gibbosus</name>
    <dbReference type="NCBI Taxonomy" id="931172"/>
    <lineage>
        <taxon>Eukaryota</taxon>
        <taxon>Metazoa</taxon>
        <taxon>Ecdysozoa</taxon>
        <taxon>Arthropoda</taxon>
        <taxon>Chelicerata</taxon>
        <taxon>Arachnida</taxon>
        <taxon>Araneae</taxon>
        <taxon>Araneomorphae</taxon>
        <taxon>Entelegynae</taxon>
        <taxon>Araneoidea</taxon>
        <taxon>Linyphiidae</taxon>
        <taxon>Erigoninae</taxon>
        <taxon>Oedothorax</taxon>
    </lineage>
</organism>
<feature type="region of interest" description="Disordered" evidence="1">
    <location>
        <begin position="1"/>
        <end position="33"/>
    </location>
</feature>
<accession>A0AAV6TKM9</accession>
<protein>
    <submittedName>
        <fullName evidence="2">Uncharacterized protein</fullName>
    </submittedName>
</protein>
<keyword evidence="3" id="KW-1185">Reference proteome</keyword>